<evidence type="ECO:0000313" key="2">
    <source>
        <dbReference type="EMBL" id="NWD39481.1"/>
    </source>
</evidence>
<accession>A0A7Y8AU08</accession>
<evidence type="ECO:0000313" key="3">
    <source>
        <dbReference type="Proteomes" id="UP000549134"/>
    </source>
</evidence>
<dbReference type="Proteomes" id="UP000549134">
    <property type="component" value="Unassembled WGS sequence"/>
</dbReference>
<name>A0A7Y8AU08_PSETO</name>
<evidence type="ECO:0000256" key="1">
    <source>
        <dbReference type="SAM" id="MobiDB-lite"/>
    </source>
</evidence>
<organism evidence="2 3">
    <name type="scientific">Pseudomonas tolaasii</name>
    <dbReference type="NCBI Taxonomy" id="29442"/>
    <lineage>
        <taxon>Bacteria</taxon>
        <taxon>Pseudomonadati</taxon>
        <taxon>Pseudomonadota</taxon>
        <taxon>Gammaproteobacteria</taxon>
        <taxon>Pseudomonadales</taxon>
        <taxon>Pseudomonadaceae</taxon>
        <taxon>Pseudomonas</taxon>
    </lineage>
</organism>
<comment type="caution">
    <text evidence="2">The sequence shown here is derived from an EMBL/GenBank/DDBJ whole genome shotgun (WGS) entry which is preliminary data.</text>
</comment>
<gene>
    <name evidence="2" type="ORF">HX787_26845</name>
</gene>
<protein>
    <submittedName>
        <fullName evidence="2">Uncharacterized protein</fullName>
    </submittedName>
</protein>
<dbReference type="EMBL" id="JACAQK010000025">
    <property type="protein sequence ID" value="NWD39481.1"/>
    <property type="molecule type" value="Genomic_DNA"/>
</dbReference>
<dbReference type="RefSeq" id="WP_177008000.1">
    <property type="nucleotide sequence ID" value="NZ_JACAQH010000027.1"/>
</dbReference>
<dbReference type="AlphaFoldDB" id="A0A7Y8AU08"/>
<feature type="region of interest" description="Disordered" evidence="1">
    <location>
        <begin position="1"/>
        <end position="20"/>
    </location>
</feature>
<proteinExistence type="predicted"/>
<reference evidence="2 3" key="1">
    <citation type="submission" date="2020-04" db="EMBL/GenBank/DDBJ databases">
        <title>Molecular characterization of pseudomonads from Agaricus bisporus reveal novel blotch 2 pathogens in Western Europe.</title>
        <authorList>
            <person name="Taparia T."/>
            <person name="Krijger M."/>
            <person name="Haynes E."/>
            <person name="Elpinstone J.G."/>
            <person name="Noble R."/>
            <person name="Van Der Wolf J."/>
        </authorList>
    </citation>
    <scope>NUCLEOTIDE SEQUENCE [LARGE SCALE GENOMIC DNA]</scope>
    <source>
        <strain evidence="2 3">IPO3746</strain>
    </source>
</reference>
<sequence>MTDKQNPKNDDDDFDFSDPVLSKDFNKEEALVDPKHLNDDFDFDDFDFGSPAPKPIWIRKIDCTNLNDVDQQIVRTLLSFRDYTKSTQKFSNAVIQNEFANADHDGKTDFIVKKVCRHIVERKKMAIRVKHYYLAKFEEYLIEVFSQEAKQMFDKLVGEVKHEVKEGFDEMRKQIV</sequence>